<dbReference type="OrthoDB" id="651546at2759"/>
<dbReference type="Proteomes" id="UP000653305">
    <property type="component" value="Unassembled WGS sequence"/>
</dbReference>
<evidence type="ECO:0000313" key="2">
    <source>
        <dbReference type="EMBL" id="GFP82731.1"/>
    </source>
</evidence>
<dbReference type="PANTHER" id="PTHR33270">
    <property type="entry name" value="BNAC05G50380D PROTEIN"/>
    <property type="match status" value="1"/>
</dbReference>
<evidence type="ECO:0000313" key="3">
    <source>
        <dbReference type="Proteomes" id="UP000653305"/>
    </source>
</evidence>
<gene>
    <name evidence="2" type="ORF">PHJA_000416200</name>
</gene>
<dbReference type="PANTHER" id="PTHR33270:SF24">
    <property type="entry name" value="EXPRESSED PROTEIN"/>
    <property type="match status" value="1"/>
</dbReference>
<name>A0A830BKW2_9LAMI</name>
<keyword evidence="3" id="KW-1185">Reference proteome</keyword>
<dbReference type="InterPro" id="IPR040358">
    <property type="entry name" value="At4g22758-like"/>
</dbReference>
<dbReference type="AlphaFoldDB" id="A0A830BKW2"/>
<protein>
    <recommendedName>
        <fullName evidence="1">DUF7054 domain-containing protein</fullName>
    </recommendedName>
</protein>
<dbReference type="Pfam" id="PF23156">
    <property type="entry name" value="DUF7054"/>
    <property type="match status" value="1"/>
</dbReference>
<comment type="caution">
    <text evidence="2">The sequence shown here is derived from an EMBL/GenBank/DDBJ whole genome shotgun (WGS) entry which is preliminary data.</text>
</comment>
<dbReference type="EMBL" id="BMAC01000051">
    <property type="protein sequence ID" value="GFP82731.1"/>
    <property type="molecule type" value="Genomic_DNA"/>
</dbReference>
<dbReference type="InterPro" id="IPR055482">
    <property type="entry name" value="DUF7054"/>
</dbReference>
<organism evidence="2 3">
    <name type="scientific">Phtheirospermum japonicum</name>
    <dbReference type="NCBI Taxonomy" id="374723"/>
    <lineage>
        <taxon>Eukaryota</taxon>
        <taxon>Viridiplantae</taxon>
        <taxon>Streptophyta</taxon>
        <taxon>Embryophyta</taxon>
        <taxon>Tracheophyta</taxon>
        <taxon>Spermatophyta</taxon>
        <taxon>Magnoliopsida</taxon>
        <taxon>eudicotyledons</taxon>
        <taxon>Gunneridae</taxon>
        <taxon>Pentapetalae</taxon>
        <taxon>asterids</taxon>
        <taxon>lamiids</taxon>
        <taxon>Lamiales</taxon>
        <taxon>Orobanchaceae</taxon>
        <taxon>Orobanchaceae incertae sedis</taxon>
        <taxon>Phtheirospermum</taxon>
    </lineage>
</organism>
<evidence type="ECO:0000259" key="1">
    <source>
        <dbReference type="Pfam" id="PF23156"/>
    </source>
</evidence>
<proteinExistence type="predicted"/>
<reference evidence="2" key="1">
    <citation type="submission" date="2020-07" db="EMBL/GenBank/DDBJ databases">
        <title>Ethylene signaling mediates host invasion by parasitic plants.</title>
        <authorList>
            <person name="Yoshida S."/>
        </authorList>
    </citation>
    <scope>NUCLEOTIDE SEQUENCE</scope>
    <source>
        <strain evidence="2">Okayama</strain>
    </source>
</reference>
<accession>A0A830BKW2</accession>
<sequence>MPLEATVEDLIMAALRQYAKEQRLSALPSTVVSDFDLHYSQFSLQGKLQFDFLDFLKVLMVKILNIFFY</sequence>
<feature type="domain" description="DUF7054" evidence="1">
    <location>
        <begin position="1"/>
        <end position="45"/>
    </location>
</feature>